<keyword evidence="4" id="KW-0808">Transferase</keyword>
<dbReference type="GO" id="GO:0016301">
    <property type="term" value="F:kinase activity"/>
    <property type="evidence" value="ECO:0007669"/>
    <property type="project" value="UniProtKB-KW"/>
</dbReference>
<keyword evidence="1" id="KW-0175">Coiled coil</keyword>
<keyword evidence="4" id="KW-0418">Kinase</keyword>
<evidence type="ECO:0000313" key="4">
    <source>
        <dbReference type="EMBL" id="CAL4787607.1"/>
    </source>
</evidence>
<comment type="caution">
    <text evidence="3">The sequence shown here is derived from an EMBL/GenBank/DDBJ whole genome shotgun (WGS) entry which is preliminary data.</text>
</comment>
<evidence type="ECO:0000313" key="3">
    <source>
        <dbReference type="EMBL" id="CAI4000295.1"/>
    </source>
</evidence>
<name>A0A9P1G776_9DINO</name>
<organism evidence="3">
    <name type="scientific">Cladocopium goreaui</name>
    <dbReference type="NCBI Taxonomy" id="2562237"/>
    <lineage>
        <taxon>Eukaryota</taxon>
        <taxon>Sar</taxon>
        <taxon>Alveolata</taxon>
        <taxon>Dinophyceae</taxon>
        <taxon>Suessiales</taxon>
        <taxon>Symbiodiniaceae</taxon>
        <taxon>Cladocopium</taxon>
    </lineage>
</organism>
<dbReference type="PANTHER" id="PTHR12722:SF0">
    <property type="entry name" value="PROTEIN FAM50A"/>
    <property type="match status" value="1"/>
</dbReference>
<dbReference type="EMBL" id="CAMXCT030002768">
    <property type="protein sequence ID" value="CAL4787607.1"/>
    <property type="molecule type" value="Genomic_DNA"/>
</dbReference>
<reference evidence="4 5" key="2">
    <citation type="submission" date="2024-05" db="EMBL/GenBank/DDBJ databases">
        <authorList>
            <person name="Chen Y."/>
            <person name="Shah S."/>
            <person name="Dougan E. K."/>
            <person name="Thang M."/>
            <person name="Chan C."/>
        </authorList>
    </citation>
    <scope>NUCLEOTIDE SEQUENCE [LARGE SCALE GENOMIC DNA]</scope>
</reference>
<sequence length="364" mass="41990">MATPVAKQLETVRAYETGNDIRQMVATSEGGRAYKLLKRREETRAAAEAEKANIENESKKRKQIANIADKYSSASLAEDLEEEFKRQTVGLVSADEFRAKRQAIDDMIQATQQAEKDKKSLRVKRTVKSAQLSFEADDIAGSDDDAEDEDSEDDELKMKKKRFGKDPTAKTDFLYDADREADLLRKKKELIVQYKKEQEELKKTKLEVTYSYWDGSGHRRNCVVERGFTIGQFLQKAKAELEKSDFPELRTVGSDTLMYVKEDLIIPHNVSFYDLIKEKARGKSGPLFHFDVHEDIRMSNDSRIEKDESHAGKIVDRKWYERNKHVFPASRWEMYSKDKTYEQYTVHGNTDHSTQLNVNGGVFK</sequence>
<dbReference type="AlphaFoldDB" id="A0A9P1G776"/>
<feature type="domain" description="FAM50A/XAP5 C-terminal" evidence="2">
    <location>
        <begin position="204"/>
        <end position="345"/>
    </location>
</feature>
<dbReference type="PANTHER" id="PTHR12722">
    <property type="entry name" value="XAP-5 PROTEIN-RELATED"/>
    <property type="match status" value="1"/>
</dbReference>
<accession>A0A9P1G776</accession>
<dbReference type="GO" id="GO:0006325">
    <property type="term" value="P:chromatin organization"/>
    <property type="evidence" value="ECO:0007669"/>
    <property type="project" value="TreeGrafter"/>
</dbReference>
<dbReference type="InterPro" id="IPR048337">
    <property type="entry name" value="FAM50A/XAP5_C"/>
</dbReference>
<evidence type="ECO:0000313" key="5">
    <source>
        <dbReference type="Proteomes" id="UP001152797"/>
    </source>
</evidence>
<evidence type="ECO:0000256" key="1">
    <source>
        <dbReference type="SAM" id="Coils"/>
    </source>
</evidence>
<proteinExistence type="predicted"/>
<gene>
    <name evidence="3" type="ORF">C1SCF055_LOCUS26423</name>
</gene>
<feature type="coiled-coil region" evidence="1">
    <location>
        <begin position="180"/>
        <end position="207"/>
    </location>
</feature>
<dbReference type="OrthoDB" id="1562195at2759"/>
<dbReference type="GO" id="GO:0005634">
    <property type="term" value="C:nucleus"/>
    <property type="evidence" value="ECO:0007669"/>
    <property type="project" value="InterPro"/>
</dbReference>
<reference evidence="3" key="1">
    <citation type="submission" date="2022-10" db="EMBL/GenBank/DDBJ databases">
        <authorList>
            <person name="Chen Y."/>
            <person name="Dougan E. K."/>
            <person name="Chan C."/>
            <person name="Rhodes N."/>
            <person name="Thang M."/>
        </authorList>
    </citation>
    <scope>NUCLEOTIDE SEQUENCE</scope>
</reference>
<keyword evidence="5" id="KW-1185">Reference proteome</keyword>
<dbReference type="InterPro" id="IPR007005">
    <property type="entry name" value="XAP5"/>
</dbReference>
<dbReference type="EMBL" id="CAMXCT010002768">
    <property type="protein sequence ID" value="CAI4000295.1"/>
    <property type="molecule type" value="Genomic_DNA"/>
</dbReference>
<protein>
    <submittedName>
        <fullName evidence="4">Protein kinase domain-containing protein</fullName>
    </submittedName>
</protein>
<dbReference type="Proteomes" id="UP001152797">
    <property type="component" value="Unassembled WGS sequence"/>
</dbReference>
<dbReference type="Pfam" id="PF04921">
    <property type="entry name" value="XAP5"/>
    <property type="match status" value="1"/>
</dbReference>
<dbReference type="EMBL" id="CAMXCT020002768">
    <property type="protein sequence ID" value="CAL1153670.1"/>
    <property type="molecule type" value="Genomic_DNA"/>
</dbReference>
<evidence type="ECO:0000259" key="2">
    <source>
        <dbReference type="Pfam" id="PF04921"/>
    </source>
</evidence>